<dbReference type="UniPathway" id="UPA00242"/>
<feature type="binding site" evidence="10">
    <location>
        <position position="284"/>
    </location>
    <ligand>
        <name>beta-D-galactose</name>
        <dbReference type="ChEBI" id="CHEBI:27667"/>
    </ligand>
</feature>
<evidence type="ECO:0000256" key="9">
    <source>
        <dbReference type="PIRSR" id="PIRSR005096-1"/>
    </source>
</evidence>
<comment type="subunit">
    <text evidence="4">Monomer.</text>
</comment>
<comment type="similarity">
    <text evidence="3 8">Belongs to the aldose epimerase family.</text>
</comment>
<comment type="caution">
    <text evidence="12">The sequence shown here is derived from an EMBL/GenBank/DDBJ whole genome shotgun (WGS) entry which is preliminary data.</text>
</comment>
<keyword evidence="6 8" id="KW-0413">Isomerase</keyword>
<evidence type="ECO:0000256" key="1">
    <source>
        <dbReference type="ARBA" id="ARBA00001913"/>
    </source>
</evidence>
<dbReference type="AlphaFoldDB" id="A0A419VYJ6"/>
<evidence type="ECO:0000256" key="3">
    <source>
        <dbReference type="ARBA" id="ARBA00006206"/>
    </source>
</evidence>
<dbReference type="NCBIfam" id="NF008277">
    <property type="entry name" value="PRK11055.1"/>
    <property type="match status" value="1"/>
</dbReference>
<dbReference type="CDD" id="cd09019">
    <property type="entry name" value="galactose_mutarotase_like"/>
    <property type="match status" value="1"/>
</dbReference>
<dbReference type="Gene3D" id="2.70.98.10">
    <property type="match status" value="1"/>
</dbReference>
<dbReference type="EC" id="5.1.3.3" evidence="8"/>
<gene>
    <name evidence="12" type="ORF">BC643_3446</name>
</gene>
<dbReference type="InterPro" id="IPR047215">
    <property type="entry name" value="Galactose_mutarotase-like"/>
</dbReference>
<accession>A0A419VYJ6</accession>
<evidence type="ECO:0000256" key="7">
    <source>
        <dbReference type="ARBA" id="ARBA00023277"/>
    </source>
</evidence>
<dbReference type="PANTHER" id="PTHR10091:SF0">
    <property type="entry name" value="GALACTOSE MUTAROTASE"/>
    <property type="match status" value="1"/>
</dbReference>
<comment type="cofactor">
    <cofactor evidence="1">
        <name>Ca(2+)</name>
        <dbReference type="ChEBI" id="CHEBI:29108"/>
    </cofactor>
</comment>
<protein>
    <recommendedName>
        <fullName evidence="8">Aldose 1-epimerase</fullName>
        <ecNumber evidence="8">5.1.3.3</ecNumber>
    </recommendedName>
</protein>
<dbReference type="InterPro" id="IPR011013">
    <property type="entry name" value="Gal_mutarotase_sf_dom"/>
</dbReference>
<keyword evidence="13" id="KW-1185">Reference proteome</keyword>
<comment type="catalytic activity">
    <reaction evidence="8">
        <text>alpha-D-glucose = beta-D-glucose</text>
        <dbReference type="Rhea" id="RHEA:10264"/>
        <dbReference type="ChEBI" id="CHEBI:15903"/>
        <dbReference type="ChEBI" id="CHEBI:17925"/>
        <dbReference type="EC" id="5.1.3.3"/>
    </reaction>
</comment>
<feature type="active site" description="Proton donor" evidence="9">
    <location>
        <position position="214"/>
    </location>
</feature>
<evidence type="ECO:0000256" key="5">
    <source>
        <dbReference type="ARBA" id="ARBA00022837"/>
    </source>
</evidence>
<dbReference type="PANTHER" id="PTHR10091">
    <property type="entry name" value="ALDOSE-1-EPIMERASE"/>
    <property type="match status" value="1"/>
</dbReference>
<comment type="pathway">
    <text evidence="2 8">Carbohydrate metabolism; hexose metabolism.</text>
</comment>
<dbReference type="Proteomes" id="UP000283387">
    <property type="component" value="Unassembled WGS sequence"/>
</dbReference>
<evidence type="ECO:0000256" key="4">
    <source>
        <dbReference type="ARBA" id="ARBA00011245"/>
    </source>
</evidence>
<keyword evidence="7 8" id="KW-0119">Carbohydrate metabolism</keyword>
<dbReference type="GO" id="GO:0004034">
    <property type="term" value="F:aldose 1-epimerase activity"/>
    <property type="evidence" value="ECO:0007669"/>
    <property type="project" value="UniProtKB-EC"/>
</dbReference>
<dbReference type="OrthoDB" id="9779408at2"/>
<dbReference type="GO" id="GO:0033499">
    <property type="term" value="P:galactose catabolic process via UDP-galactose, Leloir pathway"/>
    <property type="evidence" value="ECO:0007669"/>
    <property type="project" value="TreeGrafter"/>
</dbReference>
<feature type="active site" description="Proton acceptor" evidence="9">
    <location>
        <position position="349"/>
    </location>
</feature>
<evidence type="ECO:0000256" key="11">
    <source>
        <dbReference type="PIRSR" id="PIRSR005096-3"/>
    </source>
</evidence>
<proteinExistence type="inferred from homology"/>
<evidence type="ECO:0000256" key="2">
    <source>
        <dbReference type="ARBA" id="ARBA00005028"/>
    </source>
</evidence>
<dbReference type="EMBL" id="RAPN01000002">
    <property type="protein sequence ID" value="RKD88301.1"/>
    <property type="molecule type" value="Genomic_DNA"/>
</dbReference>
<evidence type="ECO:0000256" key="6">
    <source>
        <dbReference type="ARBA" id="ARBA00023235"/>
    </source>
</evidence>
<feature type="binding site" evidence="11">
    <location>
        <begin position="214"/>
        <end position="216"/>
    </location>
    <ligand>
        <name>beta-D-galactose</name>
        <dbReference type="ChEBI" id="CHEBI:27667"/>
    </ligand>
</feature>
<evidence type="ECO:0000313" key="13">
    <source>
        <dbReference type="Proteomes" id="UP000283387"/>
    </source>
</evidence>
<evidence type="ECO:0000256" key="8">
    <source>
        <dbReference type="PIRNR" id="PIRNR005096"/>
    </source>
</evidence>
<name>A0A419VYJ6_9BACT</name>
<sequence length="384" mass="41991">MKINELILLLGLVILFSAAMTVSTKNDKQSMLVKTKDFGTTGDGLKVQAFVLKNSQGVEIEIIEFGAIVRRIVAPDQNGKMHDIALGYDDLAAYEKDPYYFGATIGRVANRIGTAAVTINDSVYNLAKNTLPDFGPNHLHGGLKGFNKVVWSGKSFEEDDLVGVKLTYLSADGEEGYPGNLSCEVVYTLNEANELGIQYRATSDKVTIVNFTHHSYFNLAGAGNATVLDQLVQINAEKYTPADEELIPTGEIKQLDGSAVDFRKQRSIGSRLAEMASAKYTGYDLNYVLPSSGKGQLVLAATALDPVSGLGLEVWTTQPCVHFYTGNFLDDVAGKEDKIYTKYGAFCFEPQGYPDAPNKANFQSIELKPGQTYKQRIVYKLLTN</sequence>
<dbReference type="InterPro" id="IPR008183">
    <property type="entry name" value="Aldose_1/G6P_1-epimerase"/>
</dbReference>
<dbReference type="RefSeq" id="WP_120274471.1">
    <property type="nucleotide sequence ID" value="NZ_RAPN01000002.1"/>
</dbReference>
<dbReference type="GO" id="GO:0030246">
    <property type="term" value="F:carbohydrate binding"/>
    <property type="evidence" value="ECO:0007669"/>
    <property type="project" value="InterPro"/>
</dbReference>
<dbReference type="SUPFAM" id="SSF74650">
    <property type="entry name" value="Galactose mutarotase-like"/>
    <property type="match status" value="1"/>
</dbReference>
<keyword evidence="5" id="KW-0106">Calcium</keyword>
<dbReference type="PIRSF" id="PIRSF005096">
    <property type="entry name" value="GALM"/>
    <property type="match status" value="1"/>
</dbReference>
<evidence type="ECO:0000256" key="10">
    <source>
        <dbReference type="PIRSR" id="PIRSR005096-2"/>
    </source>
</evidence>
<dbReference type="Pfam" id="PF01263">
    <property type="entry name" value="Aldose_epim"/>
    <property type="match status" value="1"/>
</dbReference>
<feature type="binding site" evidence="11">
    <location>
        <begin position="110"/>
        <end position="111"/>
    </location>
    <ligand>
        <name>beta-D-galactose</name>
        <dbReference type="ChEBI" id="CHEBI:27667"/>
    </ligand>
</feature>
<dbReference type="GO" id="GO:0006006">
    <property type="term" value="P:glucose metabolic process"/>
    <property type="evidence" value="ECO:0007669"/>
    <property type="project" value="TreeGrafter"/>
</dbReference>
<dbReference type="InterPro" id="IPR015443">
    <property type="entry name" value="Aldose_1-epimerase"/>
</dbReference>
<dbReference type="InterPro" id="IPR014718">
    <property type="entry name" value="GH-type_carb-bd"/>
</dbReference>
<evidence type="ECO:0000313" key="12">
    <source>
        <dbReference type="EMBL" id="RKD88301.1"/>
    </source>
</evidence>
<reference evidence="12 13" key="1">
    <citation type="submission" date="2018-09" db="EMBL/GenBank/DDBJ databases">
        <title>Genomic Encyclopedia of Archaeal and Bacterial Type Strains, Phase II (KMG-II): from individual species to whole genera.</title>
        <authorList>
            <person name="Goeker M."/>
        </authorList>
    </citation>
    <scope>NUCLEOTIDE SEQUENCE [LARGE SCALE GENOMIC DNA]</scope>
    <source>
        <strain evidence="12 13">DSM 27148</strain>
    </source>
</reference>
<organism evidence="12 13">
    <name type="scientific">Mangrovibacterium diazotrophicum</name>
    <dbReference type="NCBI Taxonomy" id="1261403"/>
    <lineage>
        <taxon>Bacteria</taxon>
        <taxon>Pseudomonadati</taxon>
        <taxon>Bacteroidota</taxon>
        <taxon>Bacteroidia</taxon>
        <taxon>Marinilabiliales</taxon>
        <taxon>Prolixibacteraceae</taxon>
        <taxon>Mangrovibacterium</taxon>
    </lineage>
</organism>